<dbReference type="Proteomes" id="UP001595539">
    <property type="component" value="Unassembled WGS sequence"/>
</dbReference>
<organism evidence="1 2">
    <name type="scientific">Paracoccus angustae</name>
    <dbReference type="NCBI Taxonomy" id="1671480"/>
    <lineage>
        <taxon>Bacteria</taxon>
        <taxon>Pseudomonadati</taxon>
        <taxon>Pseudomonadota</taxon>
        <taxon>Alphaproteobacteria</taxon>
        <taxon>Rhodobacterales</taxon>
        <taxon>Paracoccaceae</taxon>
        <taxon>Paracoccus</taxon>
    </lineage>
</organism>
<evidence type="ECO:0000313" key="1">
    <source>
        <dbReference type="EMBL" id="MFC3629280.1"/>
    </source>
</evidence>
<keyword evidence="2" id="KW-1185">Reference proteome</keyword>
<dbReference type="RefSeq" id="WP_377760767.1">
    <property type="nucleotide sequence ID" value="NZ_JBHRXY010000004.1"/>
</dbReference>
<name>A0ABV7U2I1_9RHOB</name>
<dbReference type="EMBL" id="JBHRXY010000004">
    <property type="protein sequence ID" value="MFC3629280.1"/>
    <property type="molecule type" value="Genomic_DNA"/>
</dbReference>
<sequence>MTNIRTFVDPQDPARVAVMTDVPDLDALNAVTQGKAASEAMAFDSVEPEFLVLTIGSAG</sequence>
<proteinExistence type="predicted"/>
<gene>
    <name evidence="1" type="ORF">ACFOM8_07455</name>
</gene>
<accession>A0ABV7U2I1</accession>
<evidence type="ECO:0000313" key="2">
    <source>
        <dbReference type="Proteomes" id="UP001595539"/>
    </source>
</evidence>
<reference evidence="2" key="1">
    <citation type="journal article" date="2019" name="Int. J. Syst. Evol. Microbiol.">
        <title>The Global Catalogue of Microorganisms (GCM) 10K type strain sequencing project: providing services to taxonomists for standard genome sequencing and annotation.</title>
        <authorList>
            <consortium name="The Broad Institute Genomics Platform"/>
            <consortium name="The Broad Institute Genome Sequencing Center for Infectious Disease"/>
            <person name="Wu L."/>
            <person name="Ma J."/>
        </authorList>
    </citation>
    <scope>NUCLEOTIDE SEQUENCE [LARGE SCALE GENOMIC DNA]</scope>
    <source>
        <strain evidence="2">KCTC 42473</strain>
    </source>
</reference>
<comment type="caution">
    <text evidence="1">The sequence shown here is derived from an EMBL/GenBank/DDBJ whole genome shotgun (WGS) entry which is preliminary data.</text>
</comment>
<protein>
    <submittedName>
        <fullName evidence="1">Uncharacterized protein</fullName>
    </submittedName>
</protein>